<name>A0ABN6L7L0_9PROT</name>
<reference evidence="1" key="1">
    <citation type="submission" date="2021-10" db="EMBL/GenBank/DDBJ databases">
        <title>Genome Sequence of The Candidatus Hydrogeosomobacter endosymbioticus, an Intracellular Bacterial Symbiont of the Anaerobic Ciliate GW7.</title>
        <authorList>
            <person name="Shiohama Y."/>
            <person name="Shinzato N."/>
        </authorList>
    </citation>
    <scope>NUCLEOTIDE SEQUENCE [LARGE SCALE GENOMIC DNA]</scope>
    <source>
        <strain evidence="1">200920</strain>
    </source>
</reference>
<gene>
    <name evidence="1" type="ORF">HYD_6140</name>
</gene>
<organism evidence="1 2">
    <name type="scientific">Candidatus Hydrogenosomobacter endosymbioticus</name>
    <dbReference type="NCBI Taxonomy" id="2558174"/>
    <lineage>
        <taxon>Bacteria</taxon>
        <taxon>Pseudomonadati</taxon>
        <taxon>Pseudomonadota</taxon>
        <taxon>Alphaproteobacteria</taxon>
        <taxon>Holosporales</taxon>
        <taxon>Holosporaceae</taxon>
        <taxon>Candidatus Hydrogenosomobacter</taxon>
    </lineage>
</organism>
<protein>
    <submittedName>
        <fullName evidence="1">Uncharacterized protein</fullName>
    </submittedName>
</protein>
<dbReference type="EMBL" id="AP025225">
    <property type="protein sequence ID" value="BDB96481.1"/>
    <property type="molecule type" value="Genomic_DNA"/>
</dbReference>
<evidence type="ECO:0000313" key="2">
    <source>
        <dbReference type="Proteomes" id="UP001320209"/>
    </source>
</evidence>
<dbReference type="Proteomes" id="UP001320209">
    <property type="component" value="Chromosome"/>
</dbReference>
<keyword evidence="2" id="KW-1185">Reference proteome</keyword>
<accession>A0ABN6L7L0</accession>
<evidence type="ECO:0000313" key="1">
    <source>
        <dbReference type="EMBL" id="BDB96481.1"/>
    </source>
</evidence>
<sequence>MALGMHTTRASPLAGRAVNASNAHMESRQIWIRPLLSFFLVKYKSRKAGQRYEATEEIV</sequence>
<proteinExistence type="predicted"/>